<feature type="region of interest" description="Disordered" evidence="2">
    <location>
        <begin position="1"/>
        <end position="43"/>
    </location>
</feature>
<feature type="region of interest" description="Disordered" evidence="2">
    <location>
        <begin position="307"/>
        <end position="331"/>
    </location>
</feature>
<name>M0BWY9_9EURY</name>
<reference evidence="5 6" key="1">
    <citation type="journal article" date="2014" name="PLoS Genet.">
        <title>Phylogenetically driven sequencing of extremely halophilic archaea reveals strategies for static and dynamic osmo-response.</title>
        <authorList>
            <person name="Becker E.A."/>
            <person name="Seitzer P.M."/>
            <person name="Tritt A."/>
            <person name="Larsen D."/>
            <person name="Krusor M."/>
            <person name="Yao A.I."/>
            <person name="Wu D."/>
            <person name="Madern D."/>
            <person name="Eisen J.A."/>
            <person name="Darling A.E."/>
            <person name="Facciotti M.T."/>
        </authorList>
    </citation>
    <scope>NUCLEOTIDE SEQUENCE [LARGE SCALE GENOMIC DNA]</scope>
    <source>
        <strain evidence="5 6">JCM 13891</strain>
    </source>
</reference>
<accession>M0BWY9</accession>
<feature type="coiled-coil region" evidence="1">
    <location>
        <begin position="45"/>
        <end position="72"/>
    </location>
</feature>
<evidence type="ECO:0000256" key="3">
    <source>
        <dbReference type="SAM" id="Phobius"/>
    </source>
</evidence>
<evidence type="ECO:0000313" key="5">
    <source>
        <dbReference type="EMBL" id="ELZ14184.1"/>
    </source>
</evidence>
<feature type="compositionally biased region" description="Acidic residues" evidence="2">
    <location>
        <begin position="25"/>
        <end position="41"/>
    </location>
</feature>
<feature type="transmembrane region" description="Helical" evidence="3">
    <location>
        <begin position="76"/>
        <end position="95"/>
    </location>
</feature>
<evidence type="ECO:0000313" key="6">
    <source>
        <dbReference type="Proteomes" id="UP000011657"/>
    </source>
</evidence>
<comment type="caution">
    <text evidence="5">The sequence shown here is derived from an EMBL/GenBank/DDBJ whole genome shotgun (WGS) entry which is preliminary data.</text>
</comment>
<feature type="compositionally biased region" description="Low complexity" evidence="2">
    <location>
        <begin position="315"/>
        <end position="331"/>
    </location>
</feature>
<proteinExistence type="predicted"/>
<dbReference type="OrthoDB" id="214277at2157"/>
<dbReference type="STRING" id="1227488.C477_21100"/>
<keyword evidence="3" id="KW-1133">Transmembrane helix</keyword>
<feature type="transmembrane region" description="Helical" evidence="3">
    <location>
        <begin position="101"/>
        <end position="119"/>
    </location>
</feature>
<dbReference type="PATRIC" id="fig|1227488.3.peg.4243"/>
<sequence>MSSNNIDTTESSASPTAASSTAEDAGAETETETVTDAEATTDDDRRELAAQVELLADENRRLREEYVRARQSRYRATAIGLAAIGIVAALGSIAFPDAREVLVALGATGLFGALLTYYLTPSRFVAADVGERVYTASTANVAAIGDELGLRDERVYLPGETAPARLYVPQHADYSLPDERAGPIVVDDDARGLLLEATGAELFRPFERALTGDLAADPTPLAAQLTDGLVEQFELARSAESDVDAGDGRATIAVSDSAFGPIDRFDHPIPSFLAVGFAAGLERPIRLEIAPGDDRADWLITCRWGLETDPEDEPAAAGDAESTADAETTAQ</sequence>
<dbReference type="InterPro" id="IPR058288">
    <property type="entry name" value="DUF7982"/>
</dbReference>
<keyword evidence="6" id="KW-1185">Reference proteome</keyword>
<evidence type="ECO:0000256" key="1">
    <source>
        <dbReference type="SAM" id="Coils"/>
    </source>
</evidence>
<keyword evidence="3" id="KW-0812">Transmembrane</keyword>
<protein>
    <recommendedName>
        <fullName evidence="4">DUF7982 domain-containing protein</fullName>
    </recommendedName>
</protein>
<dbReference type="eggNOG" id="arCOG03442">
    <property type="taxonomic scope" value="Archaea"/>
</dbReference>
<organism evidence="5 6">
    <name type="scientific">Haloterrigena salina JCM 13891</name>
    <dbReference type="NCBI Taxonomy" id="1227488"/>
    <lineage>
        <taxon>Archaea</taxon>
        <taxon>Methanobacteriati</taxon>
        <taxon>Methanobacteriota</taxon>
        <taxon>Stenosarchaea group</taxon>
        <taxon>Halobacteria</taxon>
        <taxon>Halobacteriales</taxon>
        <taxon>Natrialbaceae</taxon>
        <taxon>Haloterrigena</taxon>
    </lineage>
</organism>
<dbReference type="EMBL" id="AOIS01000064">
    <property type="protein sequence ID" value="ELZ14184.1"/>
    <property type="molecule type" value="Genomic_DNA"/>
</dbReference>
<keyword evidence="1" id="KW-0175">Coiled coil</keyword>
<dbReference type="RefSeq" id="WP_008896475.1">
    <property type="nucleotide sequence ID" value="NZ_AOIS01000064.1"/>
</dbReference>
<evidence type="ECO:0000259" key="4">
    <source>
        <dbReference type="Pfam" id="PF25939"/>
    </source>
</evidence>
<dbReference type="Proteomes" id="UP000011657">
    <property type="component" value="Unassembled WGS sequence"/>
</dbReference>
<feature type="domain" description="DUF7982" evidence="4">
    <location>
        <begin position="46"/>
        <end position="304"/>
    </location>
</feature>
<gene>
    <name evidence="5" type="ORF">C477_21100</name>
</gene>
<dbReference type="Pfam" id="PF25939">
    <property type="entry name" value="DUF7982"/>
    <property type="match status" value="1"/>
</dbReference>
<feature type="compositionally biased region" description="Low complexity" evidence="2">
    <location>
        <begin position="7"/>
        <end position="24"/>
    </location>
</feature>
<evidence type="ECO:0000256" key="2">
    <source>
        <dbReference type="SAM" id="MobiDB-lite"/>
    </source>
</evidence>
<dbReference type="AlphaFoldDB" id="M0BWY9"/>
<keyword evidence="3" id="KW-0472">Membrane</keyword>